<proteinExistence type="predicted"/>
<dbReference type="PANTHER" id="PTHR44688">
    <property type="entry name" value="DNA-BINDING TRANSCRIPTIONAL ACTIVATOR DEVR_DOSR"/>
    <property type="match status" value="1"/>
</dbReference>
<keyword evidence="2" id="KW-0238">DNA-binding</keyword>
<dbReference type="OrthoDB" id="3700194at2"/>
<protein>
    <submittedName>
        <fullName evidence="5">Regulatory protein, luxR family</fullName>
    </submittedName>
</protein>
<evidence type="ECO:0000256" key="1">
    <source>
        <dbReference type="ARBA" id="ARBA00023015"/>
    </source>
</evidence>
<dbReference type="SMART" id="SM00421">
    <property type="entry name" value="HTH_LUXR"/>
    <property type="match status" value="1"/>
</dbReference>
<keyword evidence="3" id="KW-0804">Transcription</keyword>
<evidence type="ECO:0000259" key="4">
    <source>
        <dbReference type="PROSITE" id="PS50043"/>
    </source>
</evidence>
<dbReference type="PRINTS" id="PR00038">
    <property type="entry name" value="HTHLUXR"/>
</dbReference>
<evidence type="ECO:0000313" key="6">
    <source>
        <dbReference type="Proteomes" id="UP000198878"/>
    </source>
</evidence>
<dbReference type="PROSITE" id="PS50043">
    <property type="entry name" value="HTH_LUXR_2"/>
    <property type="match status" value="1"/>
</dbReference>
<evidence type="ECO:0000256" key="3">
    <source>
        <dbReference type="ARBA" id="ARBA00023163"/>
    </source>
</evidence>
<name>A0A1H5RKA8_9PSEU</name>
<evidence type="ECO:0000313" key="5">
    <source>
        <dbReference type="EMBL" id="SEF38138.1"/>
    </source>
</evidence>
<keyword evidence="6" id="KW-1185">Reference proteome</keyword>
<organism evidence="5 6">
    <name type="scientific">Amycolatopsis pretoriensis</name>
    <dbReference type="NCBI Taxonomy" id="218821"/>
    <lineage>
        <taxon>Bacteria</taxon>
        <taxon>Bacillati</taxon>
        <taxon>Actinomycetota</taxon>
        <taxon>Actinomycetes</taxon>
        <taxon>Pseudonocardiales</taxon>
        <taxon>Pseudonocardiaceae</taxon>
        <taxon>Amycolatopsis</taxon>
    </lineage>
</organism>
<keyword evidence="1" id="KW-0805">Transcription regulation</keyword>
<dbReference type="InterPro" id="IPR016032">
    <property type="entry name" value="Sig_transdc_resp-reg_C-effctor"/>
</dbReference>
<evidence type="ECO:0000256" key="2">
    <source>
        <dbReference type="ARBA" id="ARBA00023125"/>
    </source>
</evidence>
<dbReference type="Gene3D" id="1.10.10.10">
    <property type="entry name" value="Winged helix-like DNA-binding domain superfamily/Winged helix DNA-binding domain"/>
    <property type="match status" value="1"/>
</dbReference>
<dbReference type="InterPro" id="IPR000792">
    <property type="entry name" value="Tscrpt_reg_LuxR_C"/>
</dbReference>
<dbReference type="Proteomes" id="UP000198878">
    <property type="component" value="Unassembled WGS sequence"/>
</dbReference>
<dbReference type="RefSeq" id="WP_158104225.1">
    <property type="nucleotide sequence ID" value="NZ_FNUJ01000018.1"/>
</dbReference>
<dbReference type="EMBL" id="FNUJ01000018">
    <property type="protein sequence ID" value="SEF38138.1"/>
    <property type="molecule type" value="Genomic_DNA"/>
</dbReference>
<dbReference type="GO" id="GO:0003677">
    <property type="term" value="F:DNA binding"/>
    <property type="evidence" value="ECO:0007669"/>
    <property type="project" value="UniProtKB-KW"/>
</dbReference>
<accession>A0A1H5RKA8</accession>
<dbReference type="CDD" id="cd06170">
    <property type="entry name" value="LuxR_C_like"/>
    <property type="match status" value="1"/>
</dbReference>
<sequence length="112" mass="12244">MPRATELTAIERDVLCDVARGLSNIQIAGKQFRSPETIRTHMKNIFAKLNARNRAHAVAIAYDTGILHCRLPHLPLTQPIPAGISPTSCRHGTAPTAVDCSAARRPARGERR</sequence>
<dbReference type="Pfam" id="PF00196">
    <property type="entry name" value="GerE"/>
    <property type="match status" value="1"/>
</dbReference>
<dbReference type="InterPro" id="IPR036388">
    <property type="entry name" value="WH-like_DNA-bd_sf"/>
</dbReference>
<dbReference type="GO" id="GO:0006355">
    <property type="term" value="P:regulation of DNA-templated transcription"/>
    <property type="evidence" value="ECO:0007669"/>
    <property type="project" value="InterPro"/>
</dbReference>
<dbReference type="STRING" id="218821.SAMN05421837_11889"/>
<reference evidence="6" key="1">
    <citation type="submission" date="2016-10" db="EMBL/GenBank/DDBJ databases">
        <authorList>
            <person name="Varghese N."/>
            <person name="Submissions S."/>
        </authorList>
    </citation>
    <scope>NUCLEOTIDE SEQUENCE [LARGE SCALE GENOMIC DNA]</scope>
    <source>
        <strain evidence="6">DSM 44654</strain>
    </source>
</reference>
<gene>
    <name evidence="5" type="ORF">SAMN05421837_11889</name>
</gene>
<dbReference type="AlphaFoldDB" id="A0A1H5RKA8"/>
<feature type="domain" description="HTH luxR-type" evidence="4">
    <location>
        <begin position="1"/>
        <end position="65"/>
    </location>
</feature>
<dbReference type="SUPFAM" id="SSF46894">
    <property type="entry name" value="C-terminal effector domain of the bipartite response regulators"/>
    <property type="match status" value="1"/>
</dbReference>
<dbReference type="PANTHER" id="PTHR44688:SF16">
    <property type="entry name" value="DNA-BINDING TRANSCRIPTIONAL ACTIVATOR DEVR_DOSR"/>
    <property type="match status" value="1"/>
</dbReference>